<name>A0A061AZQ0_CYBFA</name>
<dbReference type="AlphaFoldDB" id="A0A061AZQ0"/>
<gene>
    <name evidence="1" type="ORF">CYFA0S_05e05369g</name>
</gene>
<evidence type="ECO:0000313" key="1">
    <source>
        <dbReference type="EMBL" id="CDR40870.1"/>
    </source>
</evidence>
<sequence length="174" mass="19563">MCARTIFEIEMITRGYKTYTSEYLFIRIVPLIHPQIVDETISTRSSGYLFPTKLTIGVSSCRRACAITVFSGFFQADSLSRVAGASKEGITVRGDPMTNAARATISRLLYMEHPSHRTSRRCIYSCFKCFWIEPPSTLLTISLDSLRTPPDSLLTGFRRPQSSADVISLWSLPH</sequence>
<organism evidence="1">
    <name type="scientific">Cyberlindnera fabianii</name>
    <name type="common">Yeast</name>
    <name type="synonym">Hansenula fabianii</name>
    <dbReference type="NCBI Taxonomy" id="36022"/>
    <lineage>
        <taxon>Eukaryota</taxon>
        <taxon>Fungi</taxon>
        <taxon>Dikarya</taxon>
        <taxon>Ascomycota</taxon>
        <taxon>Saccharomycotina</taxon>
        <taxon>Saccharomycetes</taxon>
        <taxon>Phaffomycetales</taxon>
        <taxon>Phaffomycetaceae</taxon>
        <taxon>Cyberlindnera</taxon>
    </lineage>
</organism>
<accession>A0A061AZQ0</accession>
<protein>
    <submittedName>
        <fullName evidence="1">CYFA0S05e05369g1_1</fullName>
    </submittedName>
</protein>
<proteinExistence type="predicted"/>
<reference evidence="1" key="1">
    <citation type="journal article" date="2014" name="Genome Announc.">
        <title>Genome sequence of the yeast Cyberlindnera fabianii (Hansenula fabianii).</title>
        <authorList>
            <person name="Freel K.C."/>
            <person name="Sarilar V."/>
            <person name="Neuveglise C."/>
            <person name="Devillers H."/>
            <person name="Friedrich A."/>
            <person name="Schacherer J."/>
        </authorList>
    </citation>
    <scope>NUCLEOTIDE SEQUENCE</scope>
    <source>
        <strain evidence="1">YJS4271</strain>
    </source>
</reference>
<dbReference type="EMBL" id="LK052890">
    <property type="protein sequence ID" value="CDR40870.1"/>
    <property type="molecule type" value="Genomic_DNA"/>
</dbReference>